<dbReference type="Proteomes" id="UP000069940">
    <property type="component" value="Unassembled WGS sequence"/>
</dbReference>
<evidence type="ECO:0000256" key="1">
    <source>
        <dbReference type="ARBA" id="ARBA00005607"/>
    </source>
</evidence>
<sequence>MKSNMSADISYTIEYSNEFATLAVNVPDLDLEQEASFVLEVHESELVFTLPPHHARIPSEKALRLADVYPKQIDYEKGIIVYDIPLSKATVKNETPAESASHAYGFGSFYSGALNIVNNQDFKTLSNPEIYTPDQRRSFRLDDEIKDFNLEHYGMDHVQYLIDGFGLHSVEIPFEVCLSKDQQIRIRMIMDEKKRDVDKFQTLSKNVTVCFNLIDIILAVLYDKVVNSNELNEAISHVNIHRISCSLSYFEQFSSYEDVLVAFYRRSCMYPYYQSKDLSRKCVELLVGALSKANSIDWVLEKLLYCYDAFKSNDCVILNHYYIKDCIRFIQLCKPDEMLQDAGCCCSKILPTIHNKSLGFGEEAMVRKLVKDIIGADEDSTDSDDTSGSSDDETSESESISSDSLPEENVLEKLMNLNIQA</sequence>
<evidence type="ECO:0000313" key="5">
    <source>
        <dbReference type="EnsemblMetazoa" id="AALFPA23_023859.P35556"/>
    </source>
</evidence>
<organism evidence="5 6">
    <name type="scientific">Aedes albopictus</name>
    <name type="common">Asian tiger mosquito</name>
    <name type="synonym">Stegomyia albopicta</name>
    <dbReference type="NCBI Taxonomy" id="7160"/>
    <lineage>
        <taxon>Eukaryota</taxon>
        <taxon>Metazoa</taxon>
        <taxon>Ecdysozoa</taxon>
        <taxon>Arthropoda</taxon>
        <taxon>Hexapoda</taxon>
        <taxon>Insecta</taxon>
        <taxon>Pterygota</taxon>
        <taxon>Neoptera</taxon>
        <taxon>Endopterygota</taxon>
        <taxon>Diptera</taxon>
        <taxon>Nematocera</taxon>
        <taxon>Culicoidea</taxon>
        <taxon>Culicidae</taxon>
        <taxon>Culicinae</taxon>
        <taxon>Aedini</taxon>
        <taxon>Aedes</taxon>
        <taxon>Stegomyia</taxon>
    </lineage>
</organism>
<dbReference type="PANTHER" id="PTHR12967:SF0">
    <property type="entry name" value="PROTEIN SHQ1 HOMOLOG"/>
    <property type="match status" value="1"/>
</dbReference>
<dbReference type="InterPro" id="IPR007009">
    <property type="entry name" value="Shq1_C"/>
</dbReference>
<accession>A0ABM2A2L5</accession>
<feature type="compositionally biased region" description="Acidic residues" evidence="3">
    <location>
        <begin position="377"/>
        <end position="396"/>
    </location>
</feature>
<evidence type="ECO:0000256" key="2">
    <source>
        <dbReference type="ARBA" id="ARBA00013750"/>
    </source>
</evidence>
<reference evidence="6" key="1">
    <citation type="journal article" date="2015" name="Proc. Natl. Acad. Sci. U.S.A.">
        <title>Genome sequence of the Asian Tiger mosquito, Aedes albopictus, reveals insights into its biology, genetics, and evolution.</title>
        <authorList>
            <person name="Chen X.G."/>
            <person name="Jiang X."/>
            <person name="Gu J."/>
            <person name="Xu M."/>
            <person name="Wu Y."/>
            <person name="Deng Y."/>
            <person name="Zhang C."/>
            <person name="Bonizzoni M."/>
            <person name="Dermauw W."/>
            <person name="Vontas J."/>
            <person name="Armbruster P."/>
            <person name="Huang X."/>
            <person name="Yang Y."/>
            <person name="Zhang H."/>
            <person name="He W."/>
            <person name="Peng H."/>
            <person name="Liu Y."/>
            <person name="Wu K."/>
            <person name="Chen J."/>
            <person name="Lirakis M."/>
            <person name="Topalis P."/>
            <person name="Van Leeuwen T."/>
            <person name="Hall A.B."/>
            <person name="Jiang X."/>
            <person name="Thorpe C."/>
            <person name="Mueller R.L."/>
            <person name="Sun C."/>
            <person name="Waterhouse R.M."/>
            <person name="Yan G."/>
            <person name="Tu Z.J."/>
            <person name="Fang X."/>
            <person name="James A.A."/>
        </authorList>
    </citation>
    <scope>NUCLEOTIDE SEQUENCE [LARGE SCALE GENOMIC DNA]</scope>
    <source>
        <strain evidence="6">Foshan</strain>
    </source>
</reference>
<dbReference type="RefSeq" id="XP_029735819.2">
    <property type="nucleotide sequence ID" value="XM_029879959.2"/>
</dbReference>
<evidence type="ECO:0000259" key="4">
    <source>
        <dbReference type="Pfam" id="PF04925"/>
    </source>
</evidence>
<evidence type="ECO:0000313" key="6">
    <source>
        <dbReference type="Proteomes" id="UP000069940"/>
    </source>
</evidence>
<dbReference type="InterPro" id="IPR039742">
    <property type="entry name" value="Shq1"/>
</dbReference>
<protein>
    <recommendedName>
        <fullName evidence="2">Protein SHQ1 homolog</fullName>
    </recommendedName>
</protein>
<dbReference type="GeneID" id="109408670"/>
<dbReference type="PANTHER" id="PTHR12967">
    <property type="entry name" value="PROTEIN SHQ1 HOMOLOG"/>
    <property type="match status" value="1"/>
</dbReference>
<reference evidence="5" key="2">
    <citation type="submission" date="2025-05" db="UniProtKB">
        <authorList>
            <consortium name="EnsemblMetazoa"/>
        </authorList>
    </citation>
    <scope>IDENTIFICATION</scope>
    <source>
        <strain evidence="5">Foshan</strain>
    </source>
</reference>
<name>A0ABM2A2L5_AEDAL</name>
<feature type="region of interest" description="Disordered" evidence="3">
    <location>
        <begin position="377"/>
        <end position="408"/>
    </location>
</feature>
<proteinExistence type="inferred from homology"/>
<feature type="domain" description="Shq1 C-terminal" evidence="4">
    <location>
        <begin position="199"/>
        <end position="359"/>
    </location>
</feature>
<evidence type="ECO:0000256" key="3">
    <source>
        <dbReference type="SAM" id="MobiDB-lite"/>
    </source>
</evidence>
<dbReference type="EnsemblMetazoa" id="AALFPA23_023859.R35556">
    <property type="protein sequence ID" value="AALFPA23_023859.P35556"/>
    <property type="gene ID" value="AALFPA23_023859"/>
</dbReference>
<keyword evidence="6" id="KW-1185">Reference proteome</keyword>
<comment type="similarity">
    <text evidence="1">Belongs to the SHQ1 family.</text>
</comment>
<dbReference type="Pfam" id="PF04925">
    <property type="entry name" value="SHQ1"/>
    <property type="match status" value="1"/>
</dbReference>